<dbReference type="Pfam" id="PF00195">
    <property type="entry name" value="Chal_sti_synt_N"/>
    <property type="match status" value="1"/>
</dbReference>
<dbReference type="Proteomes" id="UP000027138">
    <property type="component" value="Unassembled WGS sequence"/>
</dbReference>
<evidence type="ECO:0000256" key="2">
    <source>
        <dbReference type="PIRSR" id="PIRSR000451-1"/>
    </source>
</evidence>
<dbReference type="Pfam" id="PF02797">
    <property type="entry name" value="Chal_sti_synt_C"/>
    <property type="match status" value="1"/>
</dbReference>
<reference evidence="6 7" key="1">
    <citation type="journal article" date="2014" name="PLoS ONE">
        <title>Global Analysis of Gene Expression Profiles in Physic Nut (Jatropha curcas L.) Seedlings Exposed to Salt Stress.</title>
        <authorList>
            <person name="Zhang L."/>
            <person name="Zhang C."/>
            <person name="Wu P."/>
            <person name="Chen Y."/>
            <person name="Li M."/>
            <person name="Jiang H."/>
            <person name="Wu G."/>
        </authorList>
    </citation>
    <scope>NUCLEOTIDE SEQUENCE [LARGE SCALE GENOMIC DNA]</scope>
    <source>
        <strain evidence="7">cv. GZQX0401</strain>
        <tissue evidence="6">Young leaves</tissue>
    </source>
</reference>
<dbReference type="CDD" id="cd00831">
    <property type="entry name" value="CHS_like"/>
    <property type="match status" value="1"/>
</dbReference>
<dbReference type="FunFam" id="3.40.47.10:FF:000025">
    <property type="entry name" value="Chalcone synthase 2"/>
    <property type="match status" value="1"/>
</dbReference>
<proteinExistence type="inferred from homology"/>
<evidence type="ECO:0000256" key="3">
    <source>
        <dbReference type="RuleBase" id="RU003633"/>
    </source>
</evidence>
<dbReference type="FunFam" id="3.40.47.10:FF:000014">
    <property type="entry name" value="Chalcone synthase 1"/>
    <property type="match status" value="1"/>
</dbReference>
<evidence type="ECO:0000313" key="7">
    <source>
        <dbReference type="Proteomes" id="UP000027138"/>
    </source>
</evidence>
<evidence type="ECO:0000313" key="6">
    <source>
        <dbReference type="EMBL" id="KDP32881.1"/>
    </source>
</evidence>
<name>A0A067K9H2_JATCU</name>
<dbReference type="PROSITE" id="PS00441">
    <property type="entry name" value="CHALCONE_SYNTH"/>
    <property type="match status" value="1"/>
</dbReference>
<keyword evidence="3" id="KW-0808">Transferase</keyword>
<feature type="active site" description="Acyl-thioester intermediate" evidence="2">
    <location>
        <position position="146"/>
    </location>
</feature>
<keyword evidence="3" id="KW-0012">Acyltransferase</keyword>
<accession>A0A067K9H2</accession>
<dbReference type="InterPro" id="IPR018088">
    <property type="entry name" value="Chalcone/stilbene_synthase_AS"/>
</dbReference>
<dbReference type="PANTHER" id="PTHR11877:SF57">
    <property type="entry name" value="CHALCONE SYNTHASE"/>
    <property type="match status" value="1"/>
</dbReference>
<evidence type="ECO:0000259" key="4">
    <source>
        <dbReference type="Pfam" id="PF00195"/>
    </source>
</evidence>
<keyword evidence="7" id="KW-1185">Reference proteome</keyword>
<dbReference type="GO" id="GO:0030639">
    <property type="term" value="P:polyketide biosynthetic process"/>
    <property type="evidence" value="ECO:0007669"/>
    <property type="project" value="TreeGrafter"/>
</dbReference>
<gene>
    <name evidence="6" type="ORF">JCGZ_12173</name>
</gene>
<dbReference type="AlphaFoldDB" id="A0A067K9H2"/>
<dbReference type="InterPro" id="IPR016039">
    <property type="entry name" value="Thiolase-like"/>
</dbReference>
<dbReference type="InterPro" id="IPR012328">
    <property type="entry name" value="Chalcone/stilbene_synt_C"/>
</dbReference>
<dbReference type="Gene3D" id="3.40.47.10">
    <property type="match status" value="2"/>
</dbReference>
<comment type="similarity">
    <text evidence="1 3">Belongs to the thiolase-like superfamily. Chalcone/stilbene synthases family.</text>
</comment>
<evidence type="ECO:0000259" key="5">
    <source>
        <dbReference type="Pfam" id="PF02797"/>
    </source>
</evidence>
<evidence type="ECO:0000256" key="1">
    <source>
        <dbReference type="ARBA" id="ARBA00005531"/>
    </source>
</evidence>
<organism evidence="6 7">
    <name type="scientific">Jatropha curcas</name>
    <name type="common">Barbados nut</name>
    <dbReference type="NCBI Taxonomy" id="180498"/>
    <lineage>
        <taxon>Eukaryota</taxon>
        <taxon>Viridiplantae</taxon>
        <taxon>Streptophyta</taxon>
        <taxon>Embryophyta</taxon>
        <taxon>Tracheophyta</taxon>
        <taxon>Spermatophyta</taxon>
        <taxon>Magnoliopsida</taxon>
        <taxon>eudicotyledons</taxon>
        <taxon>Gunneridae</taxon>
        <taxon>Pentapetalae</taxon>
        <taxon>rosids</taxon>
        <taxon>fabids</taxon>
        <taxon>Malpighiales</taxon>
        <taxon>Euphorbiaceae</taxon>
        <taxon>Crotonoideae</taxon>
        <taxon>Jatropheae</taxon>
        <taxon>Jatropha</taxon>
    </lineage>
</organism>
<protein>
    <recommendedName>
        <fullName evidence="8">Chalcone synthase</fullName>
    </recommendedName>
</protein>
<dbReference type="InterPro" id="IPR011141">
    <property type="entry name" value="Polyketide_synthase_type-III"/>
</dbReference>
<feature type="domain" description="Chalcone/stilbene synthase N-terminal" evidence="4">
    <location>
        <begin position="8"/>
        <end position="210"/>
    </location>
</feature>
<sequence length="372" mass="40833">MEGVFEYRRATGPATILAIGTANPPNFIYQANYPDFYFEVTQSEHLKELKEKFKRIYIIQKNPSIATYKAPSLDARQEILVHEVPTLGEEAATKAIQEWGQPISKITHLIFCTSSGVNMPGADLELVKLLGLQNSVQRFMMYQQGCFAGAAALRLAKDIAENNVDSRILIVCSENMTVSFHAPSDTHLDILVGSAIFGDGAAAIIAGSTPSTSERPLFHVFFASQKLIPDSKNGIVGHTREMGLSYYLSRSVPQLIEDNIVQCLSEIFGSNKDWNSIFYVVHPGGPTVLNGLERKLSLTKLRLRASRHVLNEYGNMWGPSVFFILDEVRKKSALEGKATTGEGLDMGVLLGFGPGLTLETVALRSVAIYGTD</sequence>
<dbReference type="PANTHER" id="PTHR11877">
    <property type="entry name" value="HYDROXYMETHYLGLUTARYL-COA SYNTHASE"/>
    <property type="match status" value="1"/>
</dbReference>
<dbReference type="STRING" id="180498.A0A067K9H2"/>
<dbReference type="InterPro" id="IPR001099">
    <property type="entry name" value="Chalcone/stilbene_synt_N"/>
</dbReference>
<dbReference type="PIRSF" id="PIRSF000451">
    <property type="entry name" value="PKS_III"/>
    <property type="match status" value="1"/>
</dbReference>
<dbReference type="EMBL" id="KK914570">
    <property type="protein sequence ID" value="KDP32881.1"/>
    <property type="molecule type" value="Genomic_DNA"/>
</dbReference>
<dbReference type="GO" id="GO:0016747">
    <property type="term" value="F:acyltransferase activity, transferring groups other than amino-acyl groups"/>
    <property type="evidence" value="ECO:0007669"/>
    <property type="project" value="InterPro"/>
</dbReference>
<feature type="domain" description="Chalcone/stilbene synthase C-terminal" evidence="5">
    <location>
        <begin position="221"/>
        <end position="366"/>
    </location>
</feature>
<evidence type="ECO:0008006" key="8">
    <source>
        <dbReference type="Google" id="ProtNLM"/>
    </source>
</evidence>
<dbReference type="SUPFAM" id="SSF53901">
    <property type="entry name" value="Thiolase-like"/>
    <property type="match status" value="2"/>
</dbReference>
<dbReference type="OrthoDB" id="1558779at2759"/>